<organism evidence="13 14">
    <name type="scientific">Aptenodytes forsteri</name>
    <name type="common">Emperor penguin</name>
    <dbReference type="NCBI Taxonomy" id="9233"/>
    <lineage>
        <taxon>Eukaryota</taxon>
        <taxon>Metazoa</taxon>
        <taxon>Chordata</taxon>
        <taxon>Craniata</taxon>
        <taxon>Vertebrata</taxon>
        <taxon>Euteleostomi</taxon>
        <taxon>Archelosauria</taxon>
        <taxon>Archosauria</taxon>
        <taxon>Dinosauria</taxon>
        <taxon>Saurischia</taxon>
        <taxon>Theropoda</taxon>
        <taxon>Coelurosauria</taxon>
        <taxon>Aves</taxon>
        <taxon>Neognathae</taxon>
        <taxon>Neoaves</taxon>
        <taxon>Aequornithes</taxon>
        <taxon>Sphenisciformes</taxon>
        <taxon>Spheniscidae</taxon>
        <taxon>Aptenodytes</taxon>
    </lineage>
</organism>
<comment type="similarity">
    <text evidence="2">Belongs to the krueppel C2H2-type zinc-finger protein family.</text>
</comment>
<dbReference type="Pfam" id="PF13465">
    <property type="entry name" value="zf-H2C2_2"/>
    <property type="match status" value="1"/>
</dbReference>
<dbReference type="AlphaFoldDB" id="A0A087QJJ8"/>
<proteinExistence type="inferred from homology"/>
<dbReference type="FunFam" id="3.30.160.60:FF:000508">
    <property type="entry name" value="Myeloid zinc finger 1"/>
    <property type="match status" value="1"/>
</dbReference>
<dbReference type="SUPFAM" id="SSF57667">
    <property type="entry name" value="beta-beta-alpha zinc fingers"/>
    <property type="match status" value="1"/>
</dbReference>
<dbReference type="Gene3D" id="3.30.160.60">
    <property type="entry name" value="Classic Zinc Finger"/>
    <property type="match status" value="2"/>
</dbReference>
<dbReference type="GO" id="GO:0000978">
    <property type="term" value="F:RNA polymerase II cis-regulatory region sequence-specific DNA binding"/>
    <property type="evidence" value="ECO:0007669"/>
    <property type="project" value="TreeGrafter"/>
</dbReference>
<accession>A0A087QJJ8</accession>
<evidence type="ECO:0000313" key="13">
    <source>
        <dbReference type="EMBL" id="KFM01402.1"/>
    </source>
</evidence>
<evidence type="ECO:0000256" key="3">
    <source>
        <dbReference type="ARBA" id="ARBA00022723"/>
    </source>
</evidence>
<dbReference type="PANTHER" id="PTHR23226">
    <property type="entry name" value="ZINC FINGER AND SCAN DOMAIN-CONTAINING"/>
    <property type="match status" value="1"/>
</dbReference>
<dbReference type="Proteomes" id="UP000053286">
    <property type="component" value="Unassembled WGS sequence"/>
</dbReference>
<feature type="non-terminal residue" evidence="13">
    <location>
        <position position="1"/>
    </location>
</feature>
<evidence type="ECO:0000256" key="5">
    <source>
        <dbReference type="ARBA" id="ARBA00022771"/>
    </source>
</evidence>
<evidence type="ECO:0000256" key="8">
    <source>
        <dbReference type="ARBA" id="ARBA00023125"/>
    </source>
</evidence>
<name>A0A087QJJ8_APTFO</name>
<dbReference type="GO" id="GO:0008270">
    <property type="term" value="F:zinc ion binding"/>
    <property type="evidence" value="ECO:0007669"/>
    <property type="project" value="UniProtKB-KW"/>
</dbReference>
<dbReference type="STRING" id="9233.A0A087QJJ8"/>
<evidence type="ECO:0000256" key="6">
    <source>
        <dbReference type="ARBA" id="ARBA00022833"/>
    </source>
</evidence>
<feature type="domain" description="C2H2-type" evidence="12">
    <location>
        <begin position="27"/>
        <end position="47"/>
    </location>
</feature>
<gene>
    <name evidence="13" type="ORF">AS27_10469</name>
</gene>
<dbReference type="FunFam" id="3.30.160.60:FF:001498">
    <property type="entry name" value="Zinc finger protein 404"/>
    <property type="match status" value="1"/>
</dbReference>
<dbReference type="GO" id="GO:0005634">
    <property type="term" value="C:nucleus"/>
    <property type="evidence" value="ECO:0007669"/>
    <property type="project" value="UniProtKB-SubCell"/>
</dbReference>
<keyword evidence="3" id="KW-0479">Metal-binding</keyword>
<keyword evidence="7" id="KW-0805">Transcription regulation</keyword>
<dbReference type="InterPro" id="IPR036236">
    <property type="entry name" value="Znf_C2H2_sf"/>
</dbReference>
<dbReference type="InterPro" id="IPR013087">
    <property type="entry name" value="Znf_C2H2_type"/>
</dbReference>
<dbReference type="PROSITE" id="PS00028">
    <property type="entry name" value="ZINC_FINGER_C2H2_1"/>
    <property type="match status" value="1"/>
</dbReference>
<keyword evidence="14" id="KW-1185">Reference proteome</keyword>
<keyword evidence="6" id="KW-0862">Zinc</keyword>
<dbReference type="EMBL" id="KL225654">
    <property type="protein sequence ID" value="KFM01402.1"/>
    <property type="molecule type" value="Genomic_DNA"/>
</dbReference>
<dbReference type="PROSITE" id="PS50157">
    <property type="entry name" value="ZINC_FINGER_C2H2_2"/>
    <property type="match status" value="2"/>
</dbReference>
<evidence type="ECO:0000256" key="11">
    <source>
        <dbReference type="PROSITE-ProRule" id="PRU00042"/>
    </source>
</evidence>
<evidence type="ECO:0000256" key="4">
    <source>
        <dbReference type="ARBA" id="ARBA00022737"/>
    </source>
</evidence>
<evidence type="ECO:0000256" key="9">
    <source>
        <dbReference type="ARBA" id="ARBA00023163"/>
    </source>
</evidence>
<keyword evidence="10" id="KW-0539">Nucleus</keyword>
<evidence type="ECO:0000259" key="12">
    <source>
        <dbReference type="PROSITE" id="PS50157"/>
    </source>
</evidence>
<dbReference type="GO" id="GO:0042802">
    <property type="term" value="F:identical protein binding"/>
    <property type="evidence" value="ECO:0007669"/>
    <property type="project" value="UniProtKB-ARBA"/>
</dbReference>
<evidence type="ECO:0000256" key="2">
    <source>
        <dbReference type="ARBA" id="ARBA00006991"/>
    </source>
</evidence>
<sequence>CTDCGKSFGRHADLIRHRRTHTGERPYKCTECDKSFMEKPRLTNHLR</sequence>
<keyword evidence="4" id="KW-0677">Repeat</keyword>
<dbReference type="SMART" id="SM00355">
    <property type="entry name" value="ZnF_C2H2"/>
    <property type="match status" value="2"/>
</dbReference>
<evidence type="ECO:0000256" key="1">
    <source>
        <dbReference type="ARBA" id="ARBA00004123"/>
    </source>
</evidence>
<evidence type="ECO:0000256" key="10">
    <source>
        <dbReference type="ARBA" id="ARBA00023242"/>
    </source>
</evidence>
<keyword evidence="8" id="KW-0238">DNA-binding</keyword>
<reference evidence="13 14" key="1">
    <citation type="submission" date="2014-04" db="EMBL/GenBank/DDBJ databases">
        <title>Genome evolution of avian class.</title>
        <authorList>
            <person name="Zhang G."/>
            <person name="Li C."/>
        </authorList>
    </citation>
    <scope>NUCLEOTIDE SEQUENCE [LARGE SCALE GENOMIC DNA]</scope>
    <source>
        <strain evidence="13">BGI_AS27</strain>
    </source>
</reference>
<keyword evidence="5 11" id="KW-0863">Zinc-finger</keyword>
<dbReference type="PANTHER" id="PTHR23226:SF377">
    <property type="entry name" value="ZINC FINGER AND SCAN DOMAIN-CONTAINING PROTEIN 20"/>
    <property type="match status" value="1"/>
</dbReference>
<feature type="domain" description="C2H2-type" evidence="12">
    <location>
        <begin position="1"/>
        <end position="26"/>
    </location>
</feature>
<evidence type="ECO:0000256" key="7">
    <source>
        <dbReference type="ARBA" id="ARBA00023015"/>
    </source>
</evidence>
<feature type="non-terminal residue" evidence="13">
    <location>
        <position position="47"/>
    </location>
</feature>
<comment type="subcellular location">
    <subcellularLocation>
        <location evidence="1">Nucleus</location>
    </subcellularLocation>
</comment>
<dbReference type="GO" id="GO:0000981">
    <property type="term" value="F:DNA-binding transcription factor activity, RNA polymerase II-specific"/>
    <property type="evidence" value="ECO:0007669"/>
    <property type="project" value="TreeGrafter"/>
</dbReference>
<evidence type="ECO:0000313" key="14">
    <source>
        <dbReference type="Proteomes" id="UP000053286"/>
    </source>
</evidence>
<keyword evidence="9" id="KW-0804">Transcription</keyword>
<protein>
    <submittedName>
        <fullName evidence="13">Zinc finger protein 777</fullName>
    </submittedName>
</protein>